<comment type="caution">
    <text evidence="1">The sequence shown here is derived from an EMBL/GenBank/DDBJ whole genome shotgun (WGS) entry which is preliminary data.</text>
</comment>
<evidence type="ECO:0000313" key="1">
    <source>
        <dbReference type="EMBL" id="KAL0056968.1"/>
    </source>
</evidence>
<name>A0ABR2Z6S5_9AGAR</name>
<organism evidence="1 2">
    <name type="scientific">Marasmius tenuissimus</name>
    <dbReference type="NCBI Taxonomy" id="585030"/>
    <lineage>
        <taxon>Eukaryota</taxon>
        <taxon>Fungi</taxon>
        <taxon>Dikarya</taxon>
        <taxon>Basidiomycota</taxon>
        <taxon>Agaricomycotina</taxon>
        <taxon>Agaricomycetes</taxon>
        <taxon>Agaricomycetidae</taxon>
        <taxon>Agaricales</taxon>
        <taxon>Marasmiineae</taxon>
        <taxon>Marasmiaceae</taxon>
        <taxon>Marasmius</taxon>
    </lineage>
</organism>
<proteinExistence type="predicted"/>
<dbReference type="EMBL" id="JBBXMP010000779">
    <property type="protein sequence ID" value="KAL0056968.1"/>
    <property type="molecule type" value="Genomic_DNA"/>
</dbReference>
<accession>A0ABR2Z6S5</accession>
<reference evidence="1 2" key="1">
    <citation type="submission" date="2024-05" db="EMBL/GenBank/DDBJ databases">
        <title>A draft genome resource for the thread blight pathogen Marasmius tenuissimus strain MS-2.</title>
        <authorList>
            <person name="Yulfo-Soto G.E."/>
            <person name="Baruah I.K."/>
            <person name="Amoako-Attah I."/>
            <person name="Bukari Y."/>
            <person name="Meinhardt L.W."/>
            <person name="Bailey B.A."/>
            <person name="Cohen S.P."/>
        </authorList>
    </citation>
    <scope>NUCLEOTIDE SEQUENCE [LARGE SCALE GENOMIC DNA]</scope>
    <source>
        <strain evidence="1 2">MS-2</strain>
    </source>
</reference>
<gene>
    <name evidence="1" type="ORF">AAF712_016415</name>
</gene>
<evidence type="ECO:0000313" key="2">
    <source>
        <dbReference type="Proteomes" id="UP001437256"/>
    </source>
</evidence>
<dbReference type="Proteomes" id="UP001437256">
    <property type="component" value="Unassembled WGS sequence"/>
</dbReference>
<keyword evidence="2" id="KW-1185">Reference proteome</keyword>
<protein>
    <submittedName>
        <fullName evidence="1">Uncharacterized protein</fullName>
    </submittedName>
</protein>
<feature type="non-terminal residue" evidence="1">
    <location>
        <position position="1"/>
    </location>
</feature>
<sequence length="171" mass="19271">SRRNEILMGYSSVSNIVDCAAALHTLEKGALVAAFNKDVTTDVLIPWDRFRLVKGFLQKKNFRCVEYVRDEKTTAARSVYAHGRLPKVSVTAVPTKNFWLPFLKFQGSMSANLVSATTVFTMYPELTFNRLNLMRNTALCLVAEHNVDHTRAQRLGFDLFRHNGLKGSQGC</sequence>